<dbReference type="PROSITE" id="PS50805">
    <property type="entry name" value="KRAB"/>
    <property type="match status" value="1"/>
</dbReference>
<proteinExistence type="predicted"/>
<reference evidence="2" key="2">
    <citation type="journal article" date="2020" name="Biotechnol. Bioeng.">
        <title>Chromosome-scale scaffolds for the Chinese hamster reference genome assembly to facilitate the study of the CHO epigenome.</title>
        <authorList>
            <person name="Hilliard W."/>
            <person name="MacDonald M."/>
            <person name="Lee K.H."/>
        </authorList>
    </citation>
    <scope>NUCLEOTIDE SEQUENCE [LARGE SCALE GENOMIC DNA]</scope>
    <source>
        <strain evidence="2">17A/GY</strain>
    </source>
</reference>
<name>A0A9J7F9B1_CRIGR</name>
<dbReference type="SUPFAM" id="SSF109640">
    <property type="entry name" value="KRAB domain (Kruppel-associated box)"/>
    <property type="match status" value="1"/>
</dbReference>
<evidence type="ECO:0000313" key="2">
    <source>
        <dbReference type="Proteomes" id="UP001108280"/>
    </source>
</evidence>
<dbReference type="GeneID" id="100756518"/>
<feature type="domain" description="KRAB" evidence="1">
    <location>
        <begin position="4"/>
        <end position="88"/>
    </location>
</feature>
<organism evidence="2 3">
    <name type="scientific">Cricetulus griseus</name>
    <name type="common">Chinese hamster</name>
    <name type="synonym">Cricetulus barabensis griseus</name>
    <dbReference type="NCBI Taxonomy" id="10029"/>
    <lineage>
        <taxon>Eukaryota</taxon>
        <taxon>Metazoa</taxon>
        <taxon>Chordata</taxon>
        <taxon>Craniata</taxon>
        <taxon>Vertebrata</taxon>
        <taxon>Euteleostomi</taxon>
        <taxon>Mammalia</taxon>
        <taxon>Eutheria</taxon>
        <taxon>Euarchontoglires</taxon>
        <taxon>Glires</taxon>
        <taxon>Rodentia</taxon>
        <taxon>Myomorpha</taxon>
        <taxon>Muroidea</taxon>
        <taxon>Cricetidae</taxon>
        <taxon>Cricetinae</taxon>
        <taxon>Cricetulus</taxon>
    </lineage>
</organism>
<dbReference type="Gene3D" id="6.10.140.140">
    <property type="match status" value="1"/>
</dbReference>
<dbReference type="InterPro" id="IPR036051">
    <property type="entry name" value="KRAB_dom_sf"/>
</dbReference>
<dbReference type="RefSeq" id="XP_027250715.1">
    <property type="nucleotide sequence ID" value="XM_027394914.2"/>
</dbReference>
<dbReference type="PANTHER" id="PTHR23232">
    <property type="entry name" value="KRAB DOMAIN C2H2 ZINC FINGER"/>
    <property type="match status" value="1"/>
</dbReference>
<reference evidence="2" key="1">
    <citation type="journal article" date="2018" name="Biotechnol. Bioeng.">
        <title>A reference genome of the Chinese hamster based on a hybrid assembly strategy.</title>
        <authorList>
            <person name="Rupp O."/>
            <person name="MacDonald M.L."/>
            <person name="Li S."/>
            <person name="Dhiman H."/>
            <person name="Polson S."/>
            <person name="Griep S."/>
            <person name="Heffner K."/>
            <person name="Hernandez I."/>
            <person name="Brinkrolf K."/>
            <person name="Jadhav V."/>
            <person name="Samoudi M."/>
            <person name="Hao H."/>
            <person name="Kingham B."/>
            <person name="Goesmann A."/>
            <person name="Betenbaugh M.J."/>
            <person name="Lewis N.E."/>
            <person name="Borth N."/>
            <person name="Lee K.H."/>
        </authorList>
    </citation>
    <scope>NUCLEOTIDE SEQUENCE [LARGE SCALE GENOMIC DNA]</scope>
    <source>
        <strain evidence="2">17A/GY</strain>
    </source>
</reference>
<gene>
    <name evidence="3" type="primary">LOC100756518</name>
</gene>
<reference evidence="3" key="3">
    <citation type="submission" date="2025-08" db="UniProtKB">
        <authorList>
            <consortium name="RefSeq"/>
        </authorList>
    </citation>
    <scope>IDENTIFICATION</scope>
    <source>
        <strain evidence="3">17A/GY</strain>
        <tissue evidence="3">Liver</tissue>
    </source>
</reference>
<evidence type="ECO:0000259" key="1">
    <source>
        <dbReference type="PROSITE" id="PS50805"/>
    </source>
</evidence>
<accession>A0A9J7F9B1</accession>
<dbReference type="AlphaFoldDB" id="A0A9J7F9B1"/>
<protein>
    <submittedName>
        <fullName evidence="3">KRAB domain-containing protein ZNF788 isoform X3</fullName>
    </submittedName>
</protein>
<sequence length="94" mass="11252">MDKVTFEDVAVNFTDEEWALLDPMQKNLYRDVMQETYRNLTSIETEWEQWDLEAYYRSLKQNLRNISPRMKCGSSWAFASPYITETPREKRGMG</sequence>
<dbReference type="InterPro" id="IPR001909">
    <property type="entry name" value="KRAB"/>
</dbReference>
<dbReference type="CDD" id="cd07765">
    <property type="entry name" value="KRAB_A-box"/>
    <property type="match status" value="1"/>
</dbReference>
<keyword evidence="2" id="KW-1185">Reference proteome</keyword>
<dbReference type="PANTHER" id="PTHR23232:SF142">
    <property type="entry name" value="GASTRULA ZINC FINGER PROTEIN XLCGF57.1-LIKE-RELATED"/>
    <property type="match status" value="1"/>
</dbReference>
<dbReference type="SMART" id="SM00349">
    <property type="entry name" value="KRAB"/>
    <property type="match status" value="1"/>
</dbReference>
<dbReference type="Pfam" id="PF01352">
    <property type="entry name" value="KRAB"/>
    <property type="match status" value="1"/>
</dbReference>
<evidence type="ECO:0000313" key="3">
    <source>
        <dbReference type="RefSeq" id="XP_027250715.1"/>
    </source>
</evidence>
<dbReference type="Proteomes" id="UP001108280">
    <property type="component" value="Chromosome 1"/>
</dbReference>
<dbReference type="InterPro" id="IPR050169">
    <property type="entry name" value="Krueppel_C2H2_ZnF"/>
</dbReference>
<dbReference type="GO" id="GO:0006355">
    <property type="term" value="P:regulation of DNA-templated transcription"/>
    <property type="evidence" value="ECO:0007669"/>
    <property type="project" value="InterPro"/>
</dbReference>